<dbReference type="OrthoDB" id="69641at2759"/>
<reference evidence="2 3" key="1">
    <citation type="submission" date="2019-01" db="EMBL/GenBank/DDBJ databases">
        <title>A draft genome assembly of the solar-powered sea slug Elysia chlorotica.</title>
        <authorList>
            <person name="Cai H."/>
            <person name="Li Q."/>
            <person name="Fang X."/>
            <person name="Li J."/>
            <person name="Curtis N.E."/>
            <person name="Altenburger A."/>
            <person name="Shibata T."/>
            <person name="Feng M."/>
            <person name="Maeda T."/>
            <person name="Schwartz J.A."/>
            <person name="Shigenobu S."/>
            <person name="Lundholm N."/>
            <person name="Nishiyama T."/>
            <person name="Yang H."/>
            <person name="Hasebe M."/>
            <person name="Li S."/>
            <person name="Pierce S.K."/>
            <person name="Wang J."/>
        </authorList>
    </citation>
    <scope>NUCLEOTIDE SEQUENCE [LARGE SCALE GENOMIC DNA]</scope>
    <source>
        <strain evidence="2">EC2010</strain>
        <tissue evidence="2">Whole organism of an adult</tissue>
    </source>
</reference>
<gene>
    <name evidence="2" type="ORF">EGW08_009088</name>
</gene>
<evidence type="ECO:0000313" key="3">
    <source>
        <dbReference type="Proteomes" id="UP000271974"/>
    </source>
</evidence>
<dbReference type="EMBL" id="RQTK01000256">
    <property type="protein sequence ID" value="RUS83141.1"/>
    <property type="molecule type" value="Genomic_DNA"/>
</dbReference>
<dbReference type="AlphaFoldDB" id="A0A3S0ZNG7"/>
<feature type="region of interest" description="Disordered" evidence="1">
    <location>
        <begin position="88"/>
        <end position="114"/>
    </location>
</feature>
<feature type="non-terminal residue" evidence="2">
    <location>
        <position position="143"/>
    </location>
</feature>
<accession>A0A3S0ZNG7</accession>
<organism evidence="2 3">
    <name type="scientific">Elysia chlorotica</name>
    <name type="common">Eastern emerald elysia</name>
    <name type="synonym">Sea slug</name>
    <dbReference type="NCBI Taxonomy" id="188477"/>
    <lineage>
        <taxon>Eukaryota</taxon>
        <taxon>Metazoa</taxon>
        <taxon>Spiralia</taxon>
        <taxon>Lophotrochozoa</taxon>
        <taxon>Mollusca</taxon>
        <taxon>Gastropoda</taxon>
        <taxon>Heterobranchia</taxon>
        <taxon>Euthyneura</taxon>
        <taxon>Panpulmonata</taxon>
        <taxon>Sacoglossa</taxon>
        <taxon>Placobranchoidea</taxon>
        <taxon>Plakobranchidae</taxon>
        <taxon>Elysia</taxon>
    </lineage>
</organism>
<dbReference type="Proteomes" id="UP000271974">
    <property type="component" value="Unassembled WGS sequence"/>
</dbReference>
<proteinExistence type="predicted"/>
<comment type="caution">
    <text evidence="2">The sequence shown here is derived from an EMBL/GenBank/DDBJ whole genome shotgun (WGS) entry which is preliminary data.</text>
</comment>
<feature type="non-terminal residue" evidence="2">
    <location>
        <position position="1"/>
    </location>
</feature>
<sequence>GVVANLQVVLLQRGQILPGLDELRLVQPLAHVPVDEGALGEHEVELVVDARPDLSDGGRVAEHDGGASHCGQVSARHGGRRLEVDAHLKPQTDLESRGAPLDKPDGARGLERGDGGIHVCRTHISTVQHSTRHVLAPSRVAAE</sequence>
<dbReference type="STRING" id="188477.A0A3S0ZNG7"/>
<name>A0A3S0ZNG7_ELYCH</name>
<evidence type="ECO:0000313" key="2">
    <source>
        <dbReference type="EMBL" id="RUS83141.1"/>
    </source>
</evidence>
<feature type="region of interest" description="Disordered" evidence="1">
    <location>
        <begin position="60"/>
        <end position="79"/>
    </location>
</feature>
<keyword evidence="3" id="KW-1185">Reference proteome</keyword>
<protein>
    <submittedName>
        <fullName evidence="2">Uncharacterized protein</fullName>
    </submittedName>
</protein>
<evidence type="ECO:0000256" key="1">
    <source>
        <dbReference type="SAM" id="MobiDB-lite"/>
    </source>
</evidence>